<dbReference type="Proteomes" id="UP001367508">
    <property type="component" value="Unassembled WGS sequence"/>
</dbReference>
<dbReference type="AlphaFoldDB" id="A0AAN9RD40"/>
<evidence type="ECO:0000313" key="2">
    <source>
        <dbReference type="Proteomes" id="UP001367508"/>
    </source>
</evidence>
<accession>A0AAN9RD40</accession>
<comment type="caution">
    <text evidence="1">The sequence shown here is derived from an EMBL/GenBank/DDBJ whole genome shotgun (WGS) entry which is preliminary data.</text>
</comment>
<keyword evidence="2" id="KW-1185">Reference proteome</keyword>
<sequence>MDSYEYWELLHARPLSPRPSYRLIGEGQLLLEDMSLRVLGISSGRIFSLGSFLFGFRLERGLIKGAKIRFAASPSLQYQTSLQKRTNCSIPVHVYLNAMLKSKHANYTPIYIRARHIVAQVPSVNGEQRMRRGPCAFLFPNQWQQRLIKDLFHCSAGEGAQAVHAHPKKGATLVSEYHRTNLGAGPIGERDPMQLMCKAPFRIPEDMG</sequence>
<organism evidence="1 2">
    <name type="scientific">Canavalia gladiata</name>
    <name type="common">Sword bean</name>
    <name type="synonym">Dolichos gladiatus</name>
    <dbReference type="NCBI Taxonomy" id="3824"/>
    <lineage>
        <taxon>Eukaryota</taxon>
        <taxon>Viridiplantae</taxon>
        <taxon>Streptophyta</taxon>
        <taxon>Embryophyta</taxon>
        <taxon>Tracheophyta</taxon>
        <taxon>Spermatophyta</taxon>
        <taxon>Magnoliopsida</taxon>
        <taxon>eudicotyledons</taxon>
        <taxon>Gunneridae</taxon>
        <taxon>Pentapetalae</taxon>
        <taxon>rosids</taxon>
        <taxon>fabids</taxon>
        <taxon>Fabales</taxon>
        <taxon>Fabaceae</taxon>
        <taxon>Papilionoideae</taxon>
        <taxon>50 kb inversion clade</taxon>
        <taxon>NPAAA clade</taxon>
        <taxon>indigoferoid/millettioid clade</taxon>
        <taxon>Phaseoleae</taxon>
        <taxon>Canavalia</taxon>
    </lineage>
</organism>
<name>A0AAN9RD40_CANGL</name>
<dbReference type="EMBL" id="JAYMYQ010000001">
    <property type="protein sequence ID" value="KAK7362253.1"/>
    <property type="molecule type" value="Genomic_DNA"/>
</dbReference>
<evidence type="ECO:0000313" key="1">
    <source>
        <dbReference type="EMBL" id="KAK7362253.1"/>
    </source>
</evidence>
<reference evidence="1 2" key="1">
    <citation type="submission" date="2024-01" db="EMBL/GenBank/DDBJ databases">
        <title>The genomes of 5 underutilized Papilionoideae crops provide insights into root nodulation and disease resistanc.</title>
        <authorList>
            <person name="Jiang F."/>
        </authorList>
    </citation>
    <scope>NUCLEOTIDE SEQUENCE [LARGE SCALE GENOMIC DNA]</scope>
    <source>
        <strain evidence="1">LVBAO_FW01</strain>
        <tissue evidence="1">Leaves</tissue>
    </source>
</reference>
<gene>
    <name evidence="1" type="ORF">VNO77_04363</name>
</gene>
<proteinExistence type="predicted"/>
<protein>
    <submittedName>
        <fullName evidence="1">Uncharacterized protein</fullName>
    </submittedName>
</protein>